<dbReference type="Pfam" id="PF00175">
    <property type="entry name" value="NAD_binding_1"/>
    <property type="match status" value="1"/>
</dbReference>
<dbReference type="EMBL" id="FNLM01000034">
    <property type="protein sequence ID" value="SDU28135.1"/>
    <property type="molecule type" value="Genomic_DNA"/>
</dbReference>
<dbReference type="GO" id="GO:0016491">
    <property type="term" value="F:oxidoreductase activity"/>
    <property type="evidence" value="ECO:0007669"/>
    <property type="project" value="InterPro"/>
</dbReference>
<dbReference type="PRINTS" id="PR00410">
    <property type="entry name" value="PHEHYDRXLASE"/>
</dbReference>
<dbReference type="Gene3D" id="3.40.50.80">
    <property type="entry name" value="Nucleotide-binding domain of ferredoxin-NADP reductase (FNR) module"/>
    <property type="match status" value="1"/>
</dbReference>
<dbReference type="AlphaFoldDB" id="A0A1H2H8I5"/>
<dbReference type="Gene3D" id="2.40.30.10">
    <property type="entry name" value="Translation factors"/>
    <property type="match status" value="1"/>
</dbReference>
<keyword evidence="2" id="KW-0001">2Fe-2S</keyword>
<dbReference type="Pfam" id="PF00970">
    <property type="entry name" value="FAD_binding_6"/>
    <property type="match status" value="1"/>
</dbReference>
<sequence length="238" mass="26520">MTDWLLTTVTSVVDITPSARTLRLALPEPVHVLPGQHVDIRLTAEDGYSTARTYSVSDARETRSLEVTVERLDDGEVSPYLVDVVEVGDPLEISGPHGWYFTWASGDDRPVQLIGGGSGVAPLMSMIRSREVDAPLTPFSLVYSVRSPERIYYRDEIRQLMDHHRMDLHLVHTRVAPPGSARPAGRLDPEELAALTMDPSRSPTVYICGPNRFVEDCANWMVDAGHDPTRIRTERFGD</sequence>
<comment type="cofactor">
    <cofactor evidence="1">
        <name>FAD</name>
        <dbReference type="ChEBI" id="CHEBI:57692"/>
    </cofactor>
</comment>
<dbReference type="InterPro" id="IPR039261">
    <property type="entry name" value="FNR_nucleotide-bd"/>
</dbReference>
<evidence type="ECO:0000256" key="1">
    <source>
        <dbReference type="ARBA" id="ARBA00001974"/>
    </source>
</evidence>
<gene>
    <name evidence="5" type="ORF">SAMN04488548_134327</name>
</gene>
<name>A0A1H2H8I5_9ACTN</name>
<dbReference type="CDD" id="cd06217">
    <property type="entry name" value="FNR_iron_sulfur_binding_3"/>
    <property type="match status" value="1"/>
</dbReference>
<dbReference type="OrthoDB" id="5179582at2"/>
<keyword evidence="2" id="KW-0479">Metal-binding</keyword>
<dbReference type="InterPro" id="IPR001709">
    <property type="entry name" value="Flavoprot_Pyr_Nucl_cyt_Rdtase"/>
</dbReference>
<organism evidence="5 6">
    <name type="scientific">Gordonia westfalica</name>
    <dbReference type="NCBI Taxonomy" id="158898"/>
    <lineage>
        <taxon>Bacteria</taxon>
        <taxon>Bacillati</taxon>
        <taxon>Actinomycetota</taxon>
        <taxon>Actinomycetes</taxon>
        <taxon>Mycobacteriales</taxon>
        <taxon>Gordoniaceae</taxon>
        <taxon>Gordonia</taxon>
    </lineage>
</organism>
<dbReference type="SUPFAM" id="SSF63380">
    <property type="entry name" value="Riboflavin synthase domain-like"/>
    <property type="match status" value="1"/>
</dbReference>
<evidence type="ECO:0000256" key="3">
    <source>
        <dbReference type="ARBA" id="ARBA00023014"/>
    </source>
</evidence>
<keyword evidence="3" id="KW-0411">Iron-sulfur</keyword>
<dbReference type="PANTHER" id="PTHR47354:SF5">
    <property type="entry name" value="PROTEIN RFBI"/>
    <property type="match status" value="1"/>
</dbReference>
<protein>
    <submittedName>
        <fullName evidence="5">Ferredoxin-NADP reductase</fullName>
    </submittedName>
</protein>
<dbReference type="PANTHER" id="PTHR47354">
    <property type="entry name" value="NADH OXIDOREDUCTASE HCR"/>
    <property type="match status" value="1"/>
</dbReference>
<dbReference type="InterPro" id="IPR050415">
    <property type="entry name" value="MRET"/>
</dbReference>
<evidence type="ECO:0000259" key="4">
    <source>
        <dbReference type="PROSITE" id="PS51384"/>
    </source>
</evidence>
<dbReference type="InterPro" id="IPR008333">
    <property type="entry name" value="Cbr1-like_FAD-bd_dom"/>
</dbReference>
<dbReference type="PROSITE" id="PS51384">
    <property type="entry name" value="FAD_FR"/>
    <property type="match status" value="1"/>
</dbReference>
<accession>A0A1H2H8I5</accession>
<evidence type="ECO:0000313" key="5">
    <source>
        <dbReference type="EMBL" id="SDU28135.1"/>
    </source>
</evidence>
<keyword evidence="2" id="KW-0408">Iron</keyword>
<dbReference type="GO" id="GO:0051537">
    <property type="term" value="F:2 iron, 2 sulfur cluster binding"/>
    <property type="evidence" value="ECO:0007669"/>
    <property type="project" value="UniProtKB-KW"/>
</dbReference>
<feature type="domain" description="FAD-binding FR-type" evidence="4">
    <location>
        <begin position="2"/>
        <end position="103"/>
    </location>
</feature>
<dbReference type="Proteomes" id="UP000183180">
    <property type="component" value="Unassembled WGS sequence"/>
</dbReference>
<reference evidence="5 6" key="1">
    <citation type="submission" date="2016-10" db="EMBL/GenBank/DDBJ databases">
        <authorList>
            <person name="de Groot N.N."/>
        </authorList>
    </citation>
    <scope>NUCLEOTIDE SEQUENCE [LARGE SCALE GENOMIC DNA]</scope>
    <source>
        <strain evidence="5 6">DSM 44215</strain>
    </source>
</reference>
<evidence type="ECO:0000256" key="2">
    <source>
        <dbReference type="ARBA" id="ARBA00022714"/>
    </source>
</evidence>
<dbReference type="PRINTS" id="PR00371">
    <property type="entry name" value="FPNCR"/>
</dbReference>
<dbReference type="STRING" id="158898.SAMN04488548_134327"/>
<dbReference type="SUPFAM" id="SSF52343">
    <property type="entry name" value="Ferredoxin reductase-like, C-terminal NADP-linked domain"/>
    <property type="match status" value="1"/>
</dbReference>
<dbReference type="InterPro" id="IPR001433">
    <property type="entry name" value="OxRdtase_FAD/NAD-bd"/>
</dbReference>
<dbReference type="RefSeq" id="WP_074848840.1">
    <property type="nucleotide sequence ID" value="NZ_FNLM01000034.1"/>
</dbReference>
<dbReference type="InterPro" id="IPR017938">
    <property type="entry name" value="Riboflavin_synthase-like_b-brl"/>
</dbReference>
<dbReference type="InterPro" id="IPR017927">
    <property type="entry name" value="FAD-bd_FR_type"/>
</dbReference>
<evidence type="ECO:0000313" key="6">
    <source>
        <dbReference type="Proteomes" id="UP000183180"/>
    </source>
</evidence>
<proteinExistence type="predicted"/>